<evidence type="ECO:0000313" key="1">
    <source>
        <dbReference type="EMBL" id="KAF7507981.1"/>
    </source>
</evidence>
<gene>
    <name evidence="1" type="ORF">GJ744_009878</name>
</gene>
<sequence>MPQPDDSSVLVACYPLNATYIVDFSFQNSQQGIDIRSVTIQEATPSNATVDTEDTDYSNIVYSSVLYAFNNIAIATATNDTGTEAPNPLYYGGPVSVWTLRVFIEAKESTNLNADAVINTLQDIFQNVTLSTMASASLRLPDAQAIAIETKAWHSVNAYVYEPISTSTSRMAAPSLLVASAFSGDCRSCCAATASPTASVSRQFCGQRDGARSMGSWM</sequence>
<protein>
    <submittedName>
        <fullName evidence="1">Uncharacterized protein</fullName>
    </submittedName>
</protein>
<dbReference type="OrthoDB" id="5322539at2759"/>
<comment type="caution">
    <text evidence="1">The sequence shown here is derived from an EMBL/GenBank/DDBJ whole genome shotgun (WGS) entry which is preliminary data.</text>
</comment>
<proteinExistence type="predicted"/>
<dbReference type="AlphaFoldDB" id="A0A8H7AJ43"/>
<accession>A0A8H7AJ43</accession>
<name>A0A8H7AJ43_9EURO</name>
<evidence type="ECO:0000313" key="2">
    <source>
        <dbReference type="Proteomes" id="UP000606974"/>
    </source>
</evidence>
<reference evidence="1" key="1">
    <citation type="submission" date="2020-02" db="EMBL/GenBank/DDBJ databases">
        <authorList>
            <person name="Palmer J.M."/>
        </authorList>
    </citation>
    <scope>NUCLEOTIDE SEQUENCE</scope>
    <source>
        <strain evidence="1">EPUS1.4</strain>
        <tissue evidence="1">Thallus</tissue>
    </source>
</reference>
<organism evidence="1 2">
    <name type="scientific">Endocarpon pusillum</name>
    <dbReference type="NCBI Taxonomy" id="364733"/>
    <lineage>
        <taxon>Eukaryota</taxon>
        <taxon>Fungi</taxon>
        <taxon>Dikarya</taxon>
        <taxon>Ascomycota</taxon>
        <taxon>Pezizomycotina</taxon>
        <taxon>Eurotiomycetes</taxon>
        <taxon>Chaetothyriomycetidae</taxon>
        <taxon>Verrucariales</taxon>
        <taxon>Verrucariaceae</taxon>
        <taxon>Endocarpon</taxon>
    </lineage>
</organism>
<keyword evidence="2" id="KW-1185">Reference proteome</keyword>
<dbReference type="EMBL" id="JAACFV010000060">
    <property type="protein sequence ID" value="KAF7507981.1"/>
    <property type="molecule type" value="Genomic_DNA"/>
</dbReference>
<dbReference type="Proteomes" id="UP000606974">
    <property type="component" value="Unassembled WGS sequence"/>
</dbReference>